<sequence length="301" mass="35431">MPPVYCFYSYLHTLLSSFLPLFSSPSPSVLYFLILRIFIFFISFRASRLLFLLISTHIAFFSSSFFFSFFYSFFTYLKRCYLFSYFVSFTPDVIFLFRFVYPVYCFFLLISTHIAFFFSSSFFFSFSFRSFFPYLKRCYFFISFRLPLVYCFFTHIYTLLSSFLPLFSSPSPSVLSFLILRDVIFLFRFVYSVYCFFLLISTHIAFFFSSSSFSSSPPPSVLSFLILIAFIFLISFLPSSCLHTFSSSSLLSFQSVLPSFFLYSTPSFQHSSAFSLFCLMIFSLLYHSSHYHISNPLNTLT</sequence>
<feature type="transmembrane region" description="Helical" evidence="1">
    <location>
        <begin position="94"/>
        <end position="118"/>
    </location>
</feature>
<name>A0A812D5P7_ACAPH</name>
<evidence type="ECO:0000313" key="2">
    <source>
        <dbReference type="EMBL" id="CAE1289706.1"/>
    </source>
</evidence>
<feature type="transmembrane region" description="Helical" evidence="1">
    <location>
        <begin position="184"/>
        <end position="208"/>
    </location>
</feature>
<gene>
    <name evidence="2" type="ORF">SPHA_47782</name>
</gene>
<keyword evidence="3" id="KW-1185">Reference proteome</keyword>
<keyword evidence="1" id="KW-1133">Transmembrane helix</keyword>
<keyword evidence="1" id="KW-0812">Transmembrane</keyword>
<reference evidence="2" key="1">
    <citation type="submission" date="2021-01" db="EMBL/GenBank/DDBJ databases">
        <authorList>
            <person name="Li R."/>
            <person name="Bekaert M."/>
        </authorList>
    </citation>
    <scope>NUCLEOTIDE SEQUENCE</scope>
    <source>
        <strain evidence="2">Farmed</strain>
    </source>
</reference>
<evidence type="ECO:0000256" key="1">
    <source>
        <dbReference type="SAM" id="Phobius"/>
    </source>
</evidence>
<organism evidence="2 3">
    <name type="scientific">Acanthosepion pharaonis</name>
    <name type="common">Pharaoh cuttlefish</name>
    <name type="synonym">Sepia pharaonis</name>
    <dbReference type="NCBI Taxonomy" id="158019"/>
    <lineage>
        <taxon>Eukaryota</taxon>
        <taxon>Metazoa</taxon>
        <taxon>Spiralia</taxon>
        <taxon>Lophotrochozoa</taxon>
        <taxon>Mollusca</taxon>
        <taxon>Cephalopoda</taxon>
        <taxon>Coleoidea</taxon>
        <taxon>Decapodiformes</taxon>
        <taxon>Sepiida</taxon>
        <taxon>Sepiina</taxon>
        <taxon>Sepiidae</taxon>
        <taxon>Acanthosepion</taxon>
    </lineage>
</organism>
<evidence type="ECO:0000313" key="3">
    <source>
        <dbReference type="Proteomes" id="UP000597762"/>
    </source>
</evidence>
<feature type="transmembrane region" description="Helical" evidence="1">
    <location>
        <begin position="49"/>
        <end position="74"/>
    </location>
</feature>
<protein>
    <submittedName>
        <fullName evidence="2">Uncharacterized protein</fullName>
    </submittedName>
</protein>
<dbReference type="AlphaFoldDB" id="A0A812D5P7"/>
<comment type="caution">
    <text evidence="2">The sequence shown here is derived from an EMBL/GenBank/DDBJ whole genome shotgun (WGS) entry which is preliminary data.</text>
</comment>
<dbReference type="Proteomes" id="UP000597762">
    <property type="component" value="Unassembled WGS sequence"/>
</dbReference>
<feature type="transmembrane region" description="Helical" evidence="1">
    <location>
        <begin position="20"/>
        <end position="42"/>
    </location>
</feature>
<proteinExistence type="predicted"/>
<dbReference type="EMBL" id="CAHIKZ030002622">
    <property type="protein sequence ID" value="CAE1289706.1"/>
    <property type="molecule type" value="Genomic_DNA"/>
</dbReference>
<accession>A0A812D5P7</accession>
<keyword evidence="1" id="KW-0472">Membrane</keyword>
<feature type="transmembrane region" description="Helical" evidence="1">
    <location>
        <begin position="220"/>
        <end position="240"/>
    </location>
</feature>
<feature type="transmembrane region" description="Helical" evidence="1">
    <location>
        <begin position="139"/>
        <end position="164"/>
    </location>
</feature>